<comment type="caution">
    <text evidence="2">The sequence shown here is derived from an EMBL/GenBank/DDBJ whole genome shotgun (WGS) entry which is preliminary data.</text>
</comment>
<protein>
    <submittedName>
        <fullName evidence="2">Uncharacterized protein</fullName>
    </submittedName>
</protein>
<reference evidence="2" key="1">
    <citation type="submission" date="2022-10" db="EMBL/GenBank/DDBJ databases">
        <title>Culturing micro-colonial fungi from biological soil crusts in the Mojave desert and describing Neophaeococcomyces mojavensis, and introducing the new genera and species Taxawa tesnikishii.</title>
        <authorList>
            <person name="Kurbessoian T."/>
            <person name="Stajich J.E."/>
        </authorList>
    </citation>
    <scope>NUCLEOTIDE SEQUENCE</scope>
    <source>
        <strain evidence="2">TK_41</strain>
    </source>
</reference>
<feature type="region of interest" description="Disordered" evidence="1">
    <location>
        <begin position="386"/>
        <end position="406"/>
    </location>
</feature>
<organism evidence="2 3">
    <name type="scientific">Cladophialophora chaetospira</name>
    <dbReference type="NCBI Taxonomy" id="386627"/>
    <lineage>
        <taxon>Eukaryota</taxon>
        <taxon>Fungi</taxon>
        <taxon>Dikarya</taxon>
        <taxon>Ascomycota</taxon>
        <taxon>Pezizomycotina</taxon>
        <taxon>Eurotiomycetes</taxon>
        <taxon>Chaetothyriomycetidae</taxon>
        <taxon>Chaetothyriales</taxon>
        <taxon>Herpotrichiellaceae</taxon>
        <taxon>Cladophialophora</taxon>
    </lineage>
</organism>
<accession>A0AA39CFX0</accession>
<sequence>MASTSSSVPLTGLLATTAPANLGANQQRPTRTLADMPIEIMIYIASLLISSYASIRPHSDVSLPENNRRPKNPLQIIAIFFVSQQFNAAAKAAWFQNIQLRFSSRRALQNGRLLAAREEYREGRKRLKRLEVSGHIPITWNNLLKMFPNLRLLTIYPFEISVPYSPGAVGQGVPGQPQRNLLRRWCAVIDWLSARGSAKHIPKPEIVEIDDASYTTRTRLFIDDFAHILDLQGFLNGLGPRILYLGNENEDEHGTYDPSEYQRSRISGGQTIPVDTYPDILKTYRERDDAHEHKGMEFLRSCMATAQTDCRNLRVKMIVTLRRQNHVGEWLLLGSYEYDPLNEWIFNGPDPIPVTSEACPHLNDPEWREYYLECSENGMTIPSWFKQPKEDVENSSGSETSGVGDA</sequence>
<gene>
    <name evidence="2" type="ORF">H2200_008783</name>
</gene>
<dbReference type="EMBL" id="JAPDRK010000013">
    <property type="protein sequence ID" value="KAJ9606774.1"/>
    <property type="molecule type" value="Genomic_DNA"/>
</dbReference>
<name>A0AA39CFX0_9EURO</name>
<evidence type="ECO:0000313" key="2">
    <source>
        <dbReference type="EMBL" id="KAJ9606774.1"/>
    </source>
</evidence>
<keyword evidence="3" id="KW-1185">Reference proteome</keyword>
<proteinExistence type="predicted"/>
<dbReference type="AlphaFoldDB" id="A0AA39CFX0"/>
<evidence type="ECO:0000256" key="1">
    <source>
        <dbReference type="SAM" id="MobiDB-lite"/>
    </source>
</evidence>
<feature type="compositionally biased region" description="Polar residues" evidence="1">
    <location>
        <begin position="394"/>
        <end position="406"/>
    </location>
</feature>
<evidence type="ECO:0000313" key="3">
    <source>
        <dbReference type="Proteomes" id="UP001172673"/>
    </source>
</evidence>
<dbReference type="Proteomes" id="UP001172673">
    <property type="component" value="Unassembled WGS sequence"/>
</dbReference>